<gene>
    <name evidence="2" type="ORF">TM35_000091180</name>
</gene>
<dbReference type="PANTHER" id="PTHR28658">
    <property type="entry name" value="TRANSMEMBRANE PROTEIN 180"/>
    <property type="match status" value="1"/>
</dbReference>
<feature type="transmembrane region" description="Helical" evidence="1">
    <location>
        <begin position="106"/>
        <end position="124"/>
    </location>
</feature>
<feature type="transmembrane region" description="Helical" evidence="1">
    <location>
        <begin position="296"/>
        <end position="317"/>
    </location>
</feature>
<dbReference type="Proteomes" id="UP000192257">
    <property type="component" value="Unassembled WGS sequence"/>
</dbReference>
<evidence type="ECO:0000313" key="2">
    <source>
        <dbReference type="EMBL" id="ORC90068.1"/>
    </source>
</evidence>
<keyword evidence="1" id="KW-0472">Membrane</keyword>
<feature type="transmembrane region" description="Helical" evidence="1">
    <location>
        <begin position="64"/>
        <end position="85"/>
    </location>
</feature>
<name>A0A1X0NZT8_9TRYP</name>
<dbReference type="OrthoDB" id="273587at2759"/>
<evidence type="ECO:0000313" key="3">
    <source>
        <dbReference type="Proteomes" id="UP000192257"/>
    </source>
</evidence>
<dbReference type="RefSeq" id="XP_028884134.1">
    <property type="nucleotide sequence ID" value="XM_029024357.1"/>
</dbReference>
<dbReference type="GeneID" id="39984137"/>
<keyword evidence="1" id="KW-1133">Transmembrane helix</keyword>
<feature type="transmembrane region" description="Helical" evidence="1">
    <location>
        <begin position="329"/>
        <end position="350"/>
    </location>
</feature>
<reference evidence="2 3" key="1">
    <citation type="submission" date="2017-03" db="EMBL/GenBank/DDBJ databases">
        <title>An alternative strategy for trypanosome survival in the mammalian bloodstream revealed through genome and transcriptome analysis of the ubiquitous bovine parasite Trypanosoma (Megatrypanum) theileri.</title>
        <authorList>
            <person name="Kelly S."/>
            <person name="Ivens A."/>
            <person name="Mott A."/>
            <person name="O'Neill E."/>
            <person name="Emms D."/>
            <person name="Macleod O."/>
            <person name="Voorheis P."/>
            <person name="Matthews J."/>
            <person name="Matthews K."/>
            <person name="Carrington M."/>
        </authorList>
    </citation>
    <scope>NUCLEOTIDE SEQUENCE [LARGE SCALE GENOMIC DNA]</scope>
    <source>
        <strain evidence="2">Edinburgh</strain>
    </source>
</reference>
<feature type="transmembrane region" description="Helical" evidence="1">
    <location>
        <begin position="130"/>
        <end position="155"/>
    </location>
</feature>
<keyword evidence="1 2" id="KW-0812">Transmembrane</keyword>
<protein>
    <submittedName>
        <fullName evidence="2">Transmembrane protein 180</fullName>
    </submittedName>
</protein>
<comment type="caution">
    <text evidence="2">The sequence shown here is derived from an EMBL/GenBank/DDBJ whole genome shotgun (WGS) entry which is preliminary data.</text>
</comment>
<feature type="transmembrane region" description="Helical" evidence="1">
    <location>
        <begin position="200"/>
        <end position="219"/>
    </location>
</feature>
<sequence>MESEVVMRLKHISAALMGLLHAMFTSYYTDLFVRQYILVTESRDSLSDGENNNNNNNNYYSKGILLYFLISQILYALWNITKVFVFTSTTRKLCASFISRVQLWRLSRCGPIWTIVFALLWFPINVQSSLLFFFLNPAIQYTLMIAIYDILFSYCKTALLTPFLRESETYYSDMRAYDILGGVGVSIACYLREMEGGELYAFRWFTTISAVIAGLSLYICGLKEHNQQKCLERTEGMTDNSNELLRFTQQTMNRPSMKAAFLLWGVQGYMDTFTMCFFCLFLDMCRGSVSLPVRSLLLFLVFVAPYTVFVATAPFYSTVGKKRIVSVCLIVRVLLGALLLALALHGLAFFPSMNSKSSTTLFVIFLFSNRTLTGAVRYIQNLIFRDLVDEDIVIFARPYQTTSATHQVLEIASKPSRSLAILLTSLFIRYIHSHENTSVLDYIAGFAAVTTLVTSLLALWVWQRYYSIDGSHLQFIRMGVRKRGDEDV</sequence>
<dbReference type="EMBL" id="NBCO01000009">
    <property type="protein sequence ID" value="ORC90068.1"/>
    <property type="molecule type" value="Genomic_DNA"/>
</dbReference>
<dbReference type="VEuPathDB" id="TriTrypDB:TM35_000091180"/>
<feature type="transmembrane region" description="Helical" evidence="1">
    <location>
        <begin position="261"/>
        <end position="284"/>
    </location>
</feature>
<dbReference type="InterPro" id="IPR040035">
    <property type="entry name" value="TMEM180"/>
</dbReference>
<evidence type="ECO:0000256" key="1">
    <source>
        <dbReference type="SAM" id="Phobius"/>
    </source>
</evidence>
<dbReference type="PANTHER" id="PTHR28658:SF1">
    <property type="entry name" value="MAJOR FACILITATOR SUPERFAMILY DOMAIN CONTAINING 13B"/>
    <property type="match status" value="1"/>
</dbReference>
<dbReference type="AlphaFoldDB" id="A0A1X0NZT8"/>
<proteinExistence type="predicted"/>
<accession>A0A1X0NZT8</accession>
<keyword evidence="3" id="KW-1185">Reference proteome</keyword>
<feature type="transmembrane region" description="Helical" evidence="1">
    <location>
        <begin position="442"/>
        <end position="462"/>
    </location>
</feature>
<dbReference type="STRING" id="67003.A0A1X0NZT8"/>
<organism evidence="2 3">
    <name type="scientific">Trypanosoma theileri</name>
    <dbReference type="NCBI Taxonomy" id="67003"/>
    <lineage>
        <taxon>Eukaryota</taxon>
        <taxon>Discoba</taxon>
        <taxon>Euglenozoa</taxon>
        <taxon>Kinetoplastea</taxon>
        <taxon>Metakinetoplastina</taxon>
        <taxon>Trypanosomatida</taxon>
        <taxon>Trypanosomatidae</taxon>
        <taxon>Trypanosoma</taxon>
    </lineage>
</organism>